<evidence type="ECO:0000313" key="2">
    <source>
        <dbReference type="EMBL" id="KAK3735239.1"/>
    </source>
</evidence>
<proteinExistence type="predicted"/>
<reference evidence="2" key="1">
    <citation type="journal article" date="2023" name="G3 (Bethesda)">
        <title>A reference genome for the long-term kleptoplast-retaining sea slug Elysia crispata morphotype clarki.</title>
        <authorList>
            <person name="Eastman K.E."/>
            <person name="Pendleton A.L."/>
            <person name="Shaikh M.A."/>
            <person name="Suttiyut T."/>
            <person name="Ogas R."/>
            <person name="Tomko P."/>
            <person name="Gavelis G."/>
            <person name="Widhalm J.R."/>
            <person name="Wisecaver J.H."/>
        </authorList>
    </citation>
    <scope>NUCLEOTIDE SEQUENCE</scope>
    <source>
        <strain evidence="2">ECLA1</strain>
    </source>
</reference>
<keyword evidence="3" id="KW-1185">Reference proteome</keyword>
<evidence type="ECO:0000256" key="1">
    <source>
        <dbReference type="ARBA" id="ARBA00023002"/>
    </source>
</evidence>
<dbReference type="InterPro" id="IPR002347">
    <property type="entry name" value="SDR_fam"/>
</dbReference>
<dbReference type="SUPFAM" id="SSF51735">
    <property type="entry name" value="NAD(P)-binding Rossmann-fold domains"/>
    <property type="match status" value="1"/>
</dbReference>
<dbReference type="PANTHER" id="PTHR44404:SF1">
    <property type="entry name" value="HYDROXYSTEROID 11-BETA-DEHYDROGENASE 1-LIKE PROTEIN"/>
    <property type="match status" value="1"/>
</dbReference>
<protein>
    <submittedName>
        <fullName evidence="2">Uncharacterized protein</fullName>
    </submittedName>
</protein>
<dbReference type="InterPro" id="IPR036291">
    <property type="entry name" value="NAD(P)-bd_dom_sf"/>
</dbReference>
<name>A0AAE1CTS7_9GAST</name>
<dbReference type="PROSITE" id="PS00061">
    <property type="entry name" value="ADH_SHORT"/>
    <property type="match status" value="1"/>
</dbReference>
<dbReference type="InterPro" id="IPR020904">
    <property type="entry name" value="Sc_DH/Rdtase_CS"/>
</dbReference>
<dbReference type="Gene3D" id="3.40.50.720">
    <property type="entry name" value="NAD(P)-binding Rossmann-like Domain"/>
    <property type="match status" value="1"/>
</dbReference>
<accession>A0AAE1CTS7</accession>
<dbReference type="AlphaFoldDB" id="A0AAE1CTS7"/>
<sequence length="166" mass="18077">MGESGYFRFRKADISGLEKSYVHLTSHALPYLLNSKGRIVVINSALGKVSHPFLSSYAATKHALDGFFSSLRSQFYGSGQEVGVTSCFLGSIGTVSALKGLDAAGQSRVQRWVKPASPAETARAIALAAATGVEELYYPWLYVRPMVLLHAVWPSLADSIMRFMSR</sequence>
<dbReference type="PANTHER" id="PTHR44404">
    <property type="entry name" value="HYDROXYSTEROID DEHYDROGENASE 1M"/>
    <property type="match status" value="1"/>
</dbReference>
<dbReference type="Pfam" id="PF00106">
    <property type="entry name" value="adh_short"/>
    <property type="match status" value="1"/>
</dbReference>
<evidence type="ECO:0000313" key="3">
    <source>
        <dbReference type="Proteomes" id="UP001283361"/>
    </source>
</evidence>
<comment type="caution">
    <text evidence="2">The sequence shown here is derived from an EMBL/GenBank/DDBJ whole genome shotgun (WGS) entry which is preliminary data.</text>
</comment>
<keyword evidence="1" id="KW-0560">Oxidoreductase</keyword>
<dbReference type="Proteomes" id="UP001283361">
    <property type="component" value="Unassembled WGS sequence"/>
</dbReference>
<gene>
    <name evidence="2" type="ORF">RRG08_052521</name>
</gene>
<dbReference type="GO" id="GO:0016491">
    <property type="term" value="F:oxidoreductase activity"/>
    <property type="evidence" value="ECO:0007669"/>
    <property type="project" value="UniProtKB-KW"/>
</dbReference>
<organism evidence="2 3">
    <name type="scientific">Elysia crispata</name>
    <name type="common">lettuce slug</name>
    <dbReference type="NCBI Taxonomy" id="231223"/>
    <lineage>
        <taxon>Eukaryota</taxon>
        <taxon>Metazoa</taxon>
        <taxon>Spiralia</taxon>
        <taxon>Lophotrochozoa</taxon>
        <taxon>Mollusca</taxon>
        <taxon>Gastropoda</taxon>
        <taxon>Heterobranchia</taxon>
        <taxon>Euthyneura</taxon>
        <taxon>Panpulmonata</taxon>
        <taxon>Sacoglossa</taxon>
        <taxon>Placobranchoidea</taxon>
        <taxon>Plakobranchidae</taxon>
        <taxon>Elysia</taxon>
    </lineage>
</organism>
<dbReference type="EMBL" id="JAWDGP010006811">
    <property type="protein sequence ID" value="KAK3735239.1"/>
    <property type="molecule type" value="Genomic_DNA"/>
</dbReference>